<protein>
    <submittedName>
        <fullName evidence="1">Uncharacterized protein</fullName>
    </submittedName>
</protein>
<dbReference type="AlphaFoldDB" id="A0A427YRG9"/>
<gene>
    <name evidence="1" type="ORF">EHS25_006317</name>
</gene>
<dbReference type="OrthoDB" id="10308602at2759"/>
<dbReference type="Proteomes" id="UP000279259">
    <property type="component" value="Unassembled WGS sequence"/>
</dbReference>
<keyword evidence="2" id="KW-1185">Reference proteome</keyword>
<evidence type="ECO:0000313" key="2">
    <source>
        <dbReference type="Proteomes" id="UP000279259"/>
    </source>
</evidence>
<dbReference type="EMBL" id="RSCD01000003">
    <property type="protein sequence ID" value="RSH93670.1"/>
    <property type="molecule type" value="Genomic_DNA"/>
</dbReference>
<comment type="caution">
    <text evidence="1">The sequence shown here is derived from an EMBL/GenBank/DDBJ whole genome shotgun (WGS) entry which is preliminary data.</text>
</comment>
<proteinExistence type="predicted"/>
<accession>A0A427YRG9</accession>
<name>A0A427YRG9_9TREE</name>
<sequence>MSNNTNTSTNTSEPRVGGRLLPTLFWKTRTENDGSHGLSLVAGISASEDGVSARGFDVVSNQNDWEYANANKQEWEDVIEAESFLSQAVEVVSERLDSTTFEEDDEVGAENEVLRLTDQWQGFVDKTRSEWTCGRLAAVPLSTDDFSKAQRRWSTRASLATKEFKSRAKTERRGSVHIRWAGEDVSVRDG</sequence>
<reference evidence="1 2" key="1">
    <citation type="submission" date="2018-11" db="EMBL/GenBank/DDBJ databases">
        <title>Genome sequence of Saitozyma podzolica DSM 27192.</title>
        <authorList>
            <person name="Aliyu H."/>
            <person name="Gorte O."/>
            <person name="Ochsenreither K."/>
        </authorList>
    </citation>
    <scope>NUCLEOTIDE SEQUENCE [LARGE SCALE GENOMIC DNA]</scope>
    <source>
        <strain evidence="1 2">DSM 27192</strain>
    </source>
</reference>
<organism evidence="1 2">
    <name type="scientific">Saitozyma podzolica</name>
    <dbReference type="NCBI Taxonomy" id="1890683"/>
    <lineage>
        <taxon>Eukaryota</taxon>
        <taxon>Fungi</taxon>
        <taxon>Dikarya</taxon>
        <taxon>Basidiomycota</taxon>
        <taxon>Agaricomycotina</taxon>
        <taxon>Tremellomycetes</taxon>
        <taxon>Tremellales</taxon>
        <taxon>Trimorphomycetaceae</taxon>
        <taxon>Saitozyma</taxon>
    </lineage>
</organism>
<evidence type="ECO:0000313" key="1">
    <source>
        <dbReference type="EMBL" id="RSH93670.1"/>
    </source>
</evidence>